<dbReference type="InterPro" id="IPR001173">
    <property type="entry name" value="Glyco_trans_2-like"/>
</dbReference>
<dbReference type="Pfam" id="PF00535">
    <property type="entry name" value="Glycos_transf_2"/>
    <property type="match status" value="1"/>
</dbReference>
<dbReference type="STRING" id="180163.SAMN02745174_01051"/>
<dbReference type="PANTHER" id="PTHR22916">
    <property type="entry name" value="GLYCOSYLTRANSFERASE"/>
    <property type="match status" value="1"/>
</dbReference>
<dbReference type="CDD" id="cd00761">
    <property type="entry name" value="Glyco_tranf_GTA_type"/>
    <property type="match status" value="1"/>
</dbReference>
<dbReference type="AlphaFoldDB" id="A0A1T4M1H9"/>
<evidence type="ECO:0000259" key="1">
    <source>
        <dbReference type="Pfam" id="PF00535"/>
    </source>
</evidence>
<organism evidence="2 3">
    <name type="scientific">Cetobacterium ceti</name>
    <dbReference type="NCBI Taxonomy" id="180163"/>
    <lineage>
        <taxon>Bacteria</taxon>
        <taxon>Fusobacteriati</taxon>
        <taxon>Fusobacteriota</taxon>
        <taxon>Fusobacteriia</taxon>
        <taxon>Fusobacteriales</taxon>
        <taxon>Fusobacteriaceae</taxon>
        <taxon>Cetobacterium</taxon>
    </lineage>
</organism>
<dbReference type="Gene3D" id="3.90.550.10">
    <property type="entry name" value="Spore Coat Polysaccharide Biosynthesis Protein SpsA, Chain A"/>
    <property type="match status" value="1"/>
</dbReference>
<gene>
    <name evidence="2" type="ORF">SAMN02745174_01051</name>
</gene>
<dbReference type="OrthoDB" id="9810303at2"/>
<dbReference type="Proteomes" id="UP000191153">
    <property type="component" value="Unassembled WGS sequence"/>
</dbReference>
<dbReference type="EMBL" id="FUWX01000007">
    <property type="protein sequence ID" value="SJZ60745.1"/>
    <property type="molecule type" value="Genomic_DNA"/>
</dbReference>
<dbReference type="PANTHER" id="PTHR22916:SF67">
    <property type="entry name" value="COLANIC ACID BIOSYNTHESIS GLYCOSYL TRANSFERASE WCAE-RELATED"/>
    <property type="match status" value="1"/>
</dbReference>
<keyword evidence="3" id="KW-1185">Reference proteome</keyword>
<protein>
    <submittedName>
        <fullName evidence="2">Glycosyltransferase involved in cell wall bisynthesis</fullName>
    </submittedName>
</protein>
<dbReference type="InterPro" id="IPR029044">
    <property type="entry name" value="Nucleotide-diphossugar_trans"/>
</dbReference>
<keyword evidence="2" id="KW-0808">Transferase</keyword>
<reference evidence="2 3" key="1">
    <citation type="submission" date="2017-02" db="EMBL/GenBank/DDBJ databases">
        <authorList>
            <person name="Peterson S.W."/>
        </authorList>
    </citation>
    <scope>NUCLEOTIDE SEQUENCE [LARGE SCALE GENOMIC DNA]</scope>
    <source>
        <strain evidence="2 3">ATCC 700028</strain>
    </source>
</reference>
<dbReference type="GO" id="GO:0016740">
    <property type="term" value="F:transferase activity"/>
    <property type="evidence" value="ECO:0007669"/>
    <property type="project" value="UniProtKB-KW"/>
</dbReference>
<evidence type="ECO:0000313" key="2">
    <source>
        <dbReference type="EMBL" id="SJZ60745.1"/>
    </source>
</evidence>
<dbReference type="RefSeq" id="WP_078693563.1">
    <property type="nucleotide sequence ID" value="NZ_FUWX01000007.1"/>
</dbReference>
<name>A0A1T4M1H9_9FUSO</name>
<sequence>MFISVFTPTYNRRDTLERLYESLKEQTFKDFQWVIVDDGSTDDTKEYLEKIKEENILNITYISKENGGKMRAINEGVALSKGEFFFIVDSDDYLTLDALEKIYKKGKNLPRELGGLVFRKINISTGKITGKRFKEEIVSTPLDIFYNLKIDGDKSEVIRTSIMREFPFEVFQGEKFLPEGYIWNRIGEKYKLLYVDEGIYYYEYLESGYTNSFKKLMRNNPRGFNIYYKYMLKQRIPLLNRVKFIIRYLESCFYILKGGKK</sequence>
<feature type="domain" description="Glycosyltransferase 2-like" evidence="1">
    <location>
        <begin position="4"/>
        <end position="133"/>
    </location>
</feature>
<accession>A0A1T4M1H9</accession>
<evidence type="ECO:0000313" key="3">
    <source>
        <dbReference type="Proteomes" id="UP000191153"/>
    </source>
</evidence>
<proteinExistence type="predicted"/>
<dbReference type="SUPFAM" id="SSF53448">
    <property type="entry name" value="Nucleotide-diphospho-sugar transferases"/>
    <property type="match status" value="1"/>
</dbReference>